<dbReference type="AlphaFoldDB" id="A0A1S0TH16"/>
<proteinExistence type="predicted"/>
<accession>A0A1S0TH16</accession>
<dbReference type="EMBL" id="JH712134">
    <property type="protein sequence ID" value="EFO13735.1"/>
    <property type="molecule type" value="Genomic_DNA"/>
</dbReference>
<reference evidence="1" key="1">
    <citation type="submission" date="2012-04" db="EMBL/GenBank/DDBJ databases">
        <title>The Genome Sequence of Loa loa.</title>
        <authorList>
            <consortium name="The Broad Institute Genome Sequencing Platform"/>
            <consortium name="Broad Institute Genome Sequencing Center for Infectious Disease"/>
            <person name="Nutman T.B."/>
            <person name="Fink D.L."/>
            <person name="Russ C."/>
            <person name="Young S."/>
            <person name="Zeng Q."/>
            <person name="Gargeya S."/>
            <person name="Alvarado L."/>
            <person name="Berlin A."/>
            <person name="Chapman S.B."/>
            <person name="Chen Z."/>
            <person name="Freedman E."/>
            <person name="Gellesch M."/>
            <person name="Goldberg J."/>
            <person name="Griggs A."/>
            <person name="Gujja S."/>
            <person name="Heilman E.R."/>
            <person name="Heiman D."/>
            <person name="Howarth C."/>
            <person name="Mehta T."/>
            <person name="Neiman D."/>
            <person name="Pearson M."/>
            <person name="Roberts A."/>
            <person name="Saif S."/>
            <person name="Shea T."/>
            <person name="Shenoy N."/>
            <person name="Sisk P."/>
            <person name="Stolte C."/>
            <person name="Sykes S."/>
            <person name="White J."/>
            <person name="Yandava C."/>
            <person name="Haas B."/>
            <person name="Henn M.R."/>
            <person name="Nusbaum C."/>
            <person name="Birren B."/>
        </authorList>
    </citation>
    <scope>NUCLEOTIDE SEQUENCE [LARGE SCALE GENOMIC DNA]</scope>
</reference>
<gene>
    <name evidence="1" type="ORF">LOAG_14792</name>
</gene>
<organism evidence="1">
    <name type="scientific">Loa loa</name>
    <name type="common">Eye worm</name>
    <name type="synonym">Filaria loa</name>
    <dbReference type="NCBI Taxonomy" id="7209"/>
    <lineage>
        <taxon>Eukaryota</taxon>
        <taxon>Metazoa</taxon>
        <taxon>Ecdysozoa</taxon>
        <taxon>Nematoda</taxon>
        <taxon>Chromadorea</taxon>
        <taxon>Rhabditida</taxon>
        <taxon>Spirurina</taxon>
        <taxon>Spiruromorpha</taxon>
        <taxon>Filarioidea</taxon>
        <taxon>Onchocercidae</taxon>
        <taxon>Loa</taxon>
    </lineage>
</organism>
<name>A0A1S0TH16_LOALO</name>
<protein>
    <submittedName>
        <fullName evidence="1">Uncharacterized protein</fullName>
    </submittedName>
</protein>
<dbReference type="InParanoid" id="A0A1S0TH16"/>
<dbReference type="KEGG" id="loa:LOAG_14792"/>
<sequence length="103" mass="12149">MSVELIFGILSNRKKYHRLFICYAKRFGMKERHLFLITDIVSVSYEVEILMSSSKVIPSRHRIVRGDKRNRKDIMDMFHVAIVTLHKIVSHLHSYSMIVALFV</sequence>
<dbReference type="RefSeq" id="XP_003150333.1">
    <property type="nucleotide sequence ID" value="XM_003150285.1"/>
</dbReference>
<dbReference type="CTD" id="9952276"/>
<evidence type="ECO:0000313" key="1">
    <source>
        <dbReference type="EMBL" id="EFO13735.1"/>
    </source>
</evidence>
<dbReference type="GeneID" id="9952276"/>